<keyword evidence="3" id="KW-1185">Reference proteome</keyword>
<dbReference type="Proteomes" id="UP000823775">
    <property type="component" value="Unassembled WGS sequence"/>
</dbReference>
<evidence type="ECO:0000256" key="1">
    <source>
        <dbReference type="SAM" id="MobiDB-lite"/>
    </source>
</evidence>
<gene>
    <name evidence="2" type="ORF">HAX54_022121</name>
</gene>
<name>A0ABS8S6E4_DATST</name>
<evidence type="ECO:0000313" key="3">
    <source>
        <dbReference type="Proteomes" id="UP000823775"/>
    </source>
</evidence>
<reference evidence="2 3" key="1">
    <citation type="journal article" date="2021" name="BMC Genomics">
        <title>Datura genome reveals duplications of psychoactive alkaloid biosynthetic genes and high mutation rate following tissue culture.</title>
        <authorList>
            <person name="Rajewski A."/>
            <person name="Carter-House D."/>
            <person name="Stajich J."/>
            <person name="Litt A."/>
        </authorList>
    </citation>
    <scope>NUCLEOTIDE SEQUENCE [LARGE SCALE GENOMIC DNA]</scope>
    <source>
        <strain evidence="2">AR-01</strain>
    </source>
</reference>
<protein>
    <submittedName>
        <fullName evidence="2">Uncharacterized protein</fullName>
    </submittedName>
</protein>
<dbReference type="EMBL" id="JACEIK010000266">
    <property type="protein sequence ID" value="MCD7453785.1"/>
    <property type="molecule type" value="Genomic_DNA"/>
</dbReference>
<accession>A0ABS8S6E4</accession>
<evidence type="ECO:0000313" key="2">
    <source>
        <dbReference type="EMBL" id="MCD7453785.1"/>
    </source>
</evidence>
<sequence>MMAALGASSEESDNDNVNEISLMAVGDSDSEDDDNTESNDITLIILVELSCIEKISDDEHGSLANPDPKESHPILKIEKAL</sequence>
<feature type="region of interest" description="Disordered" evidence="1">
    <location>
        <begin position="58"/>
        <end position="81"/>
    </location>
</feature>
<organism evidence="2 3">
    <name type="scientific">Datura stramonium</name>
    <name type="common">Jimsonweed</name>
    <name type="synonym">Common thornapple</name>
    <dbReference type="NCBI Taxonomy" id="4076"/>
    <lineage>
        <taxon>Eukaryota</taxon>
        <taxon>Viridiplantae</taxon>
        <taxon>Streptophyta</taxon>
        <taxon>Embryophyta</taxon>
        <taxon>Tracheophyta</taxon>
        <taxon>Spermatophyta</taxon>
        <taxon>Magnoliopsida</taxon>
        <taxon>eudicotyledons</taxon>
        <taxon>Gunneridae</taxon>
        <taxon>Pentapetalae</taxon>
        <taxon>asterids</taxon>
        <taxon>lamiids</taxon>
        <taxon>Solanales</taxon>
        <taxon>Solanaceae</taxon>
        <taxon>Solanoideae</taxon>
        <taxon>Datureae</taxon>
        <taxon>Datura</taxon>
    </lineage>
</organism>
<comment type="caution">
    <text evidence="2">The sequence shown here is derived from an EMBL/GenBank/DDBJ whole genome shotgun (WGS) entry which is preliminary data.</text>
</comment>
<proteinExistence type="predicted"/>